<feature type="region of interest" description="Disordered" evidence="3">
    <location>
        <begin position="255"/>
        <end position="280"/>
    </location>
</feature>
<dbReference type="Pfam" id="PF09745">
    <property type="entry name" value="NSRP1_N"/>
    <property type="match status" value="1"/>
</dbReference>
<evidence type="ECO:0000256" key="3">
    <source>
        <dbReference type="SAM" id="MobiDB-lite"/>
    </source>
</evidence>
<evidence type="ECO:0000259" key="4">
    <source>
        <dbReference type="Pfam" id="PF09745"/>
    </source>
</evidence>
<reference evidence="5 6" key="1">
    <citation type="submission" date="2018-02" db="EMBL/GenBank/DDBJ databases">
        <title>The genomes of Aspergillus section Nigri reveals drivers in fungal speciation.</title>
        <authorList>
            <consortium name="DOE Joint Genome Institute"/>
            <person name="Vesth T.C."/>
            <person name="Nybo J."/>
            <person name="Theobald S."/>
            <person name="Brandl J."/>
            <person name="Frisvad J.C."/>
            <person name="Nielsen K.F."/>
            <person name="Lyhne E.K."/>
            <person name="Kogle M.E."/>
            <person name="Kuo A."/>
            <person name="Riley R."/>
            <person name="Clum A."/>
            <person name="Nolan M."/>
            <person name="Lipzen A."/>
            <person name="Salamov A."/>
            <person name="Henrissat B."/>
            <person name="Wiebenga A."/>
            <person name="De vries R.P."/>
            <person name="Grigoriev I.V."/>
            <person name="Mortensen U.H."/>
            <person name="Andersen M.R."/>
            <person name="Baker S.E."/>
        </authorList>
    </citation>
    <scope>NUCLEOTIDE SEQUENCE [LARGE SCALE GENOMIC DNA]</scope>
    <source>
        <strain evidence="5 6">CBS 101889</strain>
    </source>
</reference>
<dbReference type="PANTHER" id="PTHR47845:SF1">
    <property type="entry name" value="NUCLEAR SPECKLE SPLICING REGULATORY PROTEIN 1 HOMOLOG"/>
    <property type="match status" value="1"/>
</dbReference>
<dbReference type="OrthoDB" id="446635at2759"/>
<feature type="compositionally biased region" description="Low complexity" evidence="3">
    <location>
        <begin position="12"/>
        <end position="24"/>
    </location>
</feature>
<evidence type="ECO:0000313" key="6">
    <source>
        <dbReference type="Proteomes" id="UP000248961"/>
    </source>
</evidence>
<feature type="region of interest" description="Disordered" evidence="3">
    <location>
        <begin position="368"/>
        <end position="474"/>
    </location>
</feature>
<dbReference type="EMBL" id="KZ824272">
    <property type="protein sequence ID" value="RAL15133.1"/>
    <property type="molecule type" value="Genomic_DNA"/>
</dbReference>
<feature type="compositionally biased region" description="Low complexity" evidence="3">
    <location>
        <begin position="131"/>
        <end position="146"/>
    </location>
</feature>
<gene>
    <name evidence="5" type="ORF">BO97DRAFT_441167</name>
</gene>
<evidence type="ECO:0000313" key="5">
    <source>
        <dbReference type="EMBL" id="RAL15133.1"/>
    </source>
</evidence>
<dbReference type="InterPro" id="IPR053246">
    <property type="entry name" value="NS_splicing_regulatory_protein"/>
</dbReference>
<dbReference type="STRING" id="1450537.A0A395I761"/>
<feature type="compositionally biased region" description="Basic and acidic residues" evidence="3">
    <location>
        <begin position="255"/>
        <end position="274"/>
    </location>
</feature>
<dbReference type="GeneID" id="37202429"/>
<feature type="compositionally biased region" description="Low complexity" evidence="3">
    <location>
        <begin position="42"/>
        <end position="52"/>
    </location>
</feature>
<dbReference type="VEuPathDB" id="FungiDB:BO97DRAFT_441167"/>
<feature type="domain" description="Nuclear speckle splicing regulatory protein 1 N-terminal" evidence="4">
    <location>
        <begin position="155"/>
        <end position="275"/>
    </location>
</feature>
<feature type="compositionally biased region" description="Polar residues" evidence="3">
    <location>
        <begin position="89"/>
        <end position="123"/>
    </location>
</feature>
<feature type="compositionally biased region" description="Basic and acidic residues" evidence="3">
    <location>
        <begin position="419"/>
        <end position="442"/>
    </location>
</feature>
<protein>
    <recommendedName>
        <fullName evidence="4">Nuclear speckle splicing regulatory protein 1 N-terminal domain-containing protein</fullName>
    </recommendedName>
</protein>
<dbReference type="GO" id="GO:0000381">
    <property type="term" value="P:regulation of alternative mRNA splicing, via spliceosome"/>
    <property type="evidence" value="ECO:0007669"/>
    <property type="project" value="InterPro"/>
</dbReference>
<feature type="compositionally biased region" description="Basic and acidic residues" evidence="3">
    <location>
        <begin position="452"/>
        <end position="466"/>
    </location>
</feature>
<keyword evidence="2" id="KW-0175">Coiled coil</keyword>
<feature type="region of interest" description="Disordered" evidence="3">
    <location>
        <begin position="1"/>
        <end position="164"/>
    </location>
</feature>
<dbReference type="InterPro" id="IPR018612">
    <property type="entry name" value="NSRP1_N"/>
</dbReference>
<feature type="compositionally biased region" description="Polar residues" evidence="3">
    <location>
        <begin position="378"/>
        <end position="390"/>
    </location>
</feature>
<evidence type="ECO:0000256" key="1">
    <source>
        <dbReference type="ARBA" id="ARBA00010126"/>
    </source>
</evidence>
<dbReference type="PANTHER" id="PTHR47845">
    <property type="entry name" value="NUCLEAR SPECKLE SPLICING REGULATORY PROTEIN 1 HOMOLOG"/>
    <property type="match status" value="1"/>
</dbReference>
<dbReference type="AlphaFoldDB" id="A0A395I761"/>
<dbReference type="RefSeq" id="XP_025554287.1">
    <property type="nucleotide sequence ID" value="XM_025698140.1"/>
</dbReference>
<feature type="region of interest" description="Disordered" evidence="3">
    <location>
        <begin position="306"/>
        <end position="339"/>
    </location>
</feature>
<proteinExistence type="inferred from homology"/>
<name>A0A395I761_ASPHC</name>
<evidence type="ECO:0000256" key="2">
    <source>
        <dbReference type="ARBA" id="ARBA00023054"/>
    </source>
</evidence>
<organism evidence="5 6">
    <name type="scientific">Aspergillus homomorphus (strain CBS 101889)</name>
    <dbReference type="NCBI Taxonomy" id="1450537"/>
    <lineage>
        <taxon>Eukaryota</taxon>
        <taxon>Fungi</taxon>
        <taxon>Dikarya</taxon>
        <taxon>Ascomycota</taxon>
        <taxon>Pezizomycotina</taxon>
        <taxon>Eurotiomycetes</taxon>
        <taxon>Eurotiomycetidae</taxon>
        <taxon>Eurotiales</taxon>
        <taxon>Aspergillaceae</taxon>
        <taxon>Aspergillus</taxon>
        <taxon>Aspergillus subgen. Circumdati</taxon>
    </lineage>
</organism>
<comment type="similarity">
    <text evidence="1">Belongs to the NSRP1 family.</text>
</comment>
<accession>A0A395I761</accession>
<sequence>MAPFGINLSNKSRAPGGSSGAASSNKRKKPIFSTSDSEDDTTNPNTTNSAPSKAIEITTLGGLDDTPANEEESNNLRPTKRRLAPPGTNPAQAPGNNKSIKPLSKTSIFANDSDSETEQNQPAPKTYGLNTTKTTSKPKPTETEYTNLSTQHSSRKHQTAAETVDPSIYSYDSIYDTLHSKPAQKSTAENHHDAAAPEVPKYMTALLRSAEIRKRDQLRARDRQLAKEREAEGDDFADKEKFVTAAYKAQQAELRRIEEEEAAREAREEEDRRKNGGKGMVGFYREMLARGEERHAAVVRAAEEAAAAAVTLGGQGEGEGAPGTEKAEGGEEEEKSEAQVAAELNARGAHVAVNDDGQVVDKRQLLSAGLNVAPKPKSTAQSGVATSSRAAPSRFGANRAGPDRGGQRARQTEMIASQLEERARQEEEAEAARQKEIAERSRSLKSQGDVSSARERYLARKREREAAAAQGKAS</sequence>
<keyword evidence="6" id="KW-1185">Reference proteome</keyword>
<dbReference type="Proteomes" id="UP000248961">
    <property type="component" value="Unassembled WGS sequence"/>
</dbReference>